<gene>
    <name evidence="1" type="ORF">AMD01_02590</name>
</gene>
<dbReference type="PANTHER" id="PTHR40050">
    <property type="entry name" value="INNER SPORE COAT PROTEIN H"/>
    <property type="match status" value="1"/>
</dbReference>
<dbReference type="STRING" id="284581.AMD01_02590"/>
<comment type="caution">
    <text evidence="1">The sequence shown here is derived from an EMBL/GenBank/DDBJ whole genome shotgun (WGS) entry which is preliminary data.</text>
</comment>
<name>A0A0M0LIW6_9BACI</name>
<sequence length="364" mass="43175">MEGSFMSMEVCQLYINPRDIRLLKQNVWSDDLVPGQLKWRNKKVEVDAVYRGAHIRKLTKKSYYIAYYKPKRLFGEQEWHLNAEYEDPSLMRNKLSLDFFSSIGVLSPRSEHVDLTLNARKQGVYLRLESVNEDFLLARNLPHGSIFYAVDADANFSLMSELDDDVKKSLDLGYETKVEVEGDMERLQEFIYKTNTLKRDEFENEVENYLDVDQYLRWLTGIVCTQNYDGFVQNYALYCHGESKRFYMIPWDYDATWGRDLTGKEMDPDYVRVEGFNTLTARLLDVERFRKQYAAILTEVLHHQFTVPYMEEKVRSLYTKIKPSVMNDPFLKERLDQFHKEPDFILDFIEKRRQVLLNEVGNLL</sequence>
<dbReference type="InterPro" id="IPR014867">
    <property type="entry name" value="Spore_coat_CotH_CotH2/3/7"/>
</dbReference>
<dbReference type="PANTHER" id="PTHR40050:SF1">
    <property type="entry name" value="INNER SPORE COAT PROTEIN H"/>
    <property type="match status" value="1"/>
</dbReference>
<keyword evidence="1" id="KW-0167">Capsid protein</keyword>
<dbReference type="OrthoDB" id="3235126at2"/>
<dbReference type="PATRIC" id="fig|284581.3.peg.792"/>
<dbReference type="EMBL" id="LILC01000002">
    <property type="protein sequence ID" value="KOO50653.1"/>
    <property type="molecule type" value="Genomic_DNA"/>
</dbReference>
<keyword evidence="2" id="KW-1185">Reference proteome</keyword>
<organism evidence="1 2">
    <name type="scientific">Priestia koreensis</name>
    <dbReference type="NCBI Taxonomy" id="284581"/>
    <lineage>
        <taxon>Bacteria</taxon>
        <taxon>Bacillati</taxon>
        <taxon>Bacillota</taxon>
        <taxon>Bacilli</taxon>
        <taxon>Bacillales</taxon>
        <taxon>Bacillaceae</taxon>
        <taxon>Priestia</taxon>
    </lineage>
</organism>
<keyword evidence="1" id="KW-0946">Virion</keyword>
<evidence type="ECO:0000313" key="2">
    <source>
        <dbReference type="Proteomes" id="UP000037558"/>
    </source>
</evidence>
<proteinExistence type="predicted"/>
<dbReference type="Pfam" id="PF08757">
    <property type="entry name" value="CotH"/>
    <property type="match status" value="1"/>
</dbReference>
<dbReference type="Proteomes" id="UP000037558">
    <property type="component" value="Unassembled WGS sequence"/>
</dbReference>
<evidence type="ECO:0000313" key="1">
    <source>
        <dbReference type="EMBL" id="KOO50653.1"/>
    </source>
</evidence>
<reference evidence="2" key="1">
    <citation type="submission" date="2015-08" db="EMBL/GenBank/DDBJ databases">
        <title>Fjat-14210 dsm16467.</title>
        <authorList>
            <person name="Liu B."/>
            <person name="Wang J."/>
            <person name="Zhu Y."/>
            <person name="Liu G."/>
            <person name="Chen Q."/>
            <person name="Chen Z."/>
            <person name="Lan J."/>
            <person name="Che J."/>
            <person name="Ge C."/>
            <person name="Shi H."/>
            <person name="Pan Z."/>
            <person name="Liu X."/>
        </authorList>
    </citation>
    <scope>NUCLEOTIDE SEQUENCE [LARGE SCALE GENOMIC DNA]</scope>
    <source>
        <strain evidence="2">DSM 16467</strain>
    </source>
</reference>
<protein>
    <submittedName>
        <fullName evidence="1">Spore coat protein</fullName>
    </submittedName>
</protein>
<accession>A0A0M0LIW6</accession>
<dbReference type="AlphaFoldDB" id="A0A0M0LIW6"/>